<evidence type="ECO:0008006" key="4">
    <source>
        <dbReference type="Google" id="ProtNLM"/>
    </source>
</evidence>
<feature type="signal peptide" evidence="1">
    <location>
        <begin position="1"/>
        <end position="19"/>
    </location>
</feature>
<proteinExistence type="predicted"/>
<dbReference type="EMBL" id="JACCFS010000001">
    <property type="protein sequence ID" value="NYJ34518.1"/>
    <property type="molecule type" value="Genomic_DNA"/>
</dbReference>
<feature type="chain" id="PRO_5030980942" description="Secreted protein" evidence="1">
    <location>
        <begin position="20"/>
        <end position="63"/>
    </location>
</feature>
<dbReference type="Proteomes" id="UP000572051">
    <property type="component" value="Unassembled WGS sequence"/>
</dbReference>
<protein>
    <recommendedName>
        <fullName evidence="4">Secreted protein</fullName>
    </recommendedName>
</protein>
<comment type="caution">
    <text evidence="2">The sequence shown here is derived from an EMBL/GenBank/DDBJ whole genome shotgun (WGS) entry which is preliminary data.</text>
</comment>
<sequence length="63" mass="6249">MRRIIATLALTAAACGALAAPAAAEKVVTIDDCFLGGGTPKGHDSLGMVCDGGEHDGAVVLLR</sequence>
<keyword evidence="3" id="KW-1185">Reference proteome</keyword>
<dbReference type="RefSeq" id="WP_179823167.1">
    <property type="nucleotide sequence ID" value="NZ_JACCFS010000001.1"/>
</dbReference>
<name>A0A7Z0J9R8_9ACTN</name>
<evidence type="ECO:0000313" key="3">
    <source>
        <dbReference type="Proteomes" id="UP000572051"/>
    </source>
</evidence>
<dbReference type="PROSITE" id="PS51257">
    <property type="entry name" value="PROKAR_LIPOPROTEIN"/>
    <property type="match status" value="1"/>
</dbReference>
<keyword evidence="1" id="KW-0732">Signal</keyword>
<organism evidence="2 3">
    <name type="scientific">Nocardiopsis aegyptia</name>
    <dbReference type="NCBI Taxonomy" id="220378"/>
    <lineage>
        <taxon>Bacteria</taxon>
        <taxon>Bacillati</taxon>
        <taxon>Actinomycetota</taxon>
        <taxon>Actinomycetes</taxon>
        <taxon>Streptosporangiales</taxon>
        <taxon>Nocardiopsidaceae</taxon>
        <taxon>Nocardiopsis</taxon>
    </lineage>
</organism>
<gene>
    <name evidence="2" type="ORF">HNR10_002399</name>
</gene>
<accession>A0A7Z0J9R8</accession>
<dbReference type="AlphaFoldDB" id="A0A7Z0J9R8"/>
<evidence type="ECO:0000313" key="2">
    <source>
        <dbReference type="EMBL" id="NYJ34518.1"/>
    </source>
</evidence>
<evidence type="ECO:0000256" key="1">
    <source>
        <dbReference type="SAM" id="SignalP"/>
    </source>
</evidence>
<reference evidence="2 3" key="1">
    <citation type="submission" date="2020-07" db="EMBL/GenBank/DDBJ databases">
        <title>Sequencing the genomes of 1000 actinobacteria strains.</title>
        <authorList>
            <person name="Klenk H.-P."/>
        </authorList>
    </citation>
    <scope>NUCLEOTIDE SEQUENCE [LARGE SCALE GENOMIC DNA]</scope>
    <source>
        <strain evidence="2 3">DSM 44442</strain>
    </source>
</reference>